<gene>
    <name evidence="1" type="ORF">MAQA_00665</name>
</gene>
<evidence type="ECO:0000313" key="2">
    <source>
        <dbReference type="Proteomes" id="UP000019246"/>
    </source>
</evidence>
<dbReference type="InterPro" id="IPR036390">
    <property type="entry name" value="WH_DNA-bd_sf"/>
</dbReference>
<reference evidence="1 2" key="1">
    <citation type="journal article" date="2014" name="Int. J. Syst. Evol. Microbiol.">
        <title>Listeria floridensis sp. nov., Listeria aquatica sp. nov., Listeria cornellensis sp. nov., Listeria riparia sp. nov. and Listeria grandensis sp. nov., from agricultural and natural environments.</title>
        <authorList>
            <person name="den Bakker H.C."/>
            <person name="Warchocki S."/>
            <person name="Wright E.M."/>
            <person name="Allred A.F."/>
            <person name="Ahlstrom C."/>
            <person name="Manuel C.S."/>
            <person name="Stasiewicz M.J."/>
            <person name="Burrell A."/>
            <person name="Roof S."/>
            <person name="Strawn L."/>
            <person name="Fortes E.D."/>
            <person name="Nightingale K.K."/>
            <person name="Kephart D."/>
            <person name="Wiedmann M."/>
        </authorList>
    </citation>
    <scope>NUCLEOTIDE SEQUENCE [LARGE SCALE GENOMIC DNA]</scope>
    <source>
        <strain evidence="1 2">FSL S10-1188</strain>
    </source>
</reference>
<dbReference type="Gene3D" id="2.60.120.10">
    <property type="entry name" value="Jelly Rolls"/>
    <property type="match status" value="1"/>
</dbReference>
<dbReference type="AlphaFoldDB" id="W7BB05"/>
<keyword evidence="2" id="KW-1185">Reference proteome</keyword>
<dbReference type="Proteomes" id="UP000019246">
    <property type="component" value="Unassembled WGS sequence"/>
</dbReference>
<sequence length="189" mass="22000">MYISKKNVLSFSGNKEINETGLFLVVDGHIMQESNGTLIKVLKQDSVFHIDPVKKSFFQYFSHGKCFLLEIEDEKYLAEITEKNIHRLAGALERYRLPARQRVEALIYQIALDVGVESEDEIYIPVSCNQSELARYSNVSREYFVKIKNDLLMENMISVRSRNWVLLEKSNWEMRPNCTPLEKSTEVEV</sequence>
<evidence type="ECO:0000313" key="1">
    <source>
        <dbReference type="EMBL" id="EUJ21865.1"/>
    </source>
</evidence>
<proteinExistence type="predicted"/>
<dbReference type="InterPro" id="IPR014710">
    <property type="entry name" value="RmlC-like_jellyroll"/>
</dbReference>
<dbReference type="RefSeq" id="WP_052008376.1">
    <property type="nucleotide sequence ID" value="NZ_AOCG01000001.1"/>
</dbReference>
<evidence type="ECO:0008006" key="3">
    <source>
        <dbReference type="Google" id="ProtNLM"/>
    </source>
</evidence>
<dbReference type="PATRIC" id="fig|1265818.5.peg.131"/>
<organism evidence="1 2">
    <name type="scientific">Listeria aquatica FSL S10-1188</name>
    <dbReference type="NCBI Taxonomy" id="1265818"/>
    <lineage>
        <taxon>Bacteria</taxon>
        <taxon>Bacillati</taxon>
        <taxon>Bacillota</taxon>
        <taxon>Bacilli</taxon>
        <taxon>Bacillales</taxon>
        <taxon>Listeriaceae</taxon>
        <taxon>Listeria</taxon>
    </lineage>
</organism>
<dbReference type="EMBL" id="AOCG01000001">
    <property type="protein sequence ID" value="EUJ21865.1"/>
    <property type="molecule type" value="Genomic_DNA"/>
</dbReference>
<protein>
    <recommendedName>
        <fullName evidence="3">HTH crp-type domain-containing protein</fullName>
    </recommendedName>
</protein>
<name>W7BB05_9LIST</name>
<comment type="caution">
    <text evidence="1">The sequence shown here is derived from an EMBL/GenBank/DDBJ whole genome shotgun (WGS) entry which is preliminary data.</text>
</comment>
<accession>W7BB05</accession>
<dbReference type="SUPFAM" id="SSF46785">
    <property type="entry name" value="Winged helix' DNA-binding domain"/>
    <property type="match status" value="1"/>
</dbReference>